<organism evidence="1">
    <name type="scientific">Erwinia amylovora</name>
    <name type="common">Fire blight bacteria</name>
    <dbReference type="NCBI Taxonomy" id="552"/>
    <lineage>
        <taxon>Bacteria</taxon>
        <taxon>Pseudomonadati</taxon>
        <taxon>Pseudomonadota</taxon>
        <taxon>Gammaproteobacteria</taxon>
        <taxon>Enterobacterales</taxon>
        <taxon>Erwiniaceae</taxon>
        <taxon>Erwinia</taxon>
    </lineage>
</organism>
<geneLocation type="plasmid" evidence="1">
    <name>pEA68</name>
</geneLocation>
<evidence type="ECO:0000313" key="1">
    <source>
        <dbReference type="EMBL" id="CDM08053.1"/>
    </source>
</evidence>
<keyword evidence="1" id="KW-0614">Plasmid</keyword>
<dbReference type="AlphaFoldDB" id="A0A0P0ZGQ5"/>
<sequence>MEDLFQVFFSQTGQVHYCRIIQPLLQHGTRNFKGRFTLTFCTPLLPAFLLQLLCNRHQFIPMLRHSLRQVAYEGFGVVGFARLYAVVYQRNQVLSCKVTGQQAPAWFSSCSGPQIAVPSGASRTSLSI</sequence>
<protein>
    <submittedName>
        <fullName evidence="1">Uncharacterized protein</fullName>
    </submittedName>
</protein>
<gene>
    <name evidence="1" type="ORF">EAMY692_p10006</name>
</gene>
<reference evidence="1" key="1">
    <citation type="submission" date="2013-11" db="EMBL/GenBank/DDBJ databases">
        <title>The novel cryptic plasmid pEA68 of Erwinia amylovora strain 692 and definition of a novel family of plasmids.</title>
        <authorList>
            <person name="Ismail E."/>
            <person name="Blom J."/>
            <person name="Bultreys A."/>
            <person name="Ivanovic M."/>
            <person name="Obradovic A."/>
            <person name="Van Doorn J."/>
            <person name="Bergsma-Vlami M."/>
            <person name="Maes M."/>
            <person name="Willems A."/>
            <person name="Stockwell V."/>
            <person name="Smits T.H.M."/>
            <person name="Pulawska J."/>
        </authorList>
    </citation>
    <scope>NUCLEOTIDE SEQUENCE [LARGE SCALE GENOMIC DNA]</scope>
    <source>
        <strain evidence="1">692</strain>
        <plasmid evidence="1">pEA68</plasmid>
    </source>
</reference>
<accession>A0A0P0ZGQ5</accession>
<proteinExistence type="predicted"/>
<name>A0A0P0ZGQ5_ERWAM</name>
<dbReference type="EMBL" id="HG813238">
    <property type="protein sequence ID" value="CDM08053.1"/>
    <property type="molecule type" value="Genomic_DNA"/>
</dbReference>